<evidence type="ECO:0000313" key="3">
    <source>
        <dbReference type="Proteomes" id="UP000314294"/>
    </source>
</evidence>
<dbReference type="Pfam" id="PF06046">
    <property type="entry name" value="Sec6"/>
    <property type="match status" value="1"/>
</dbReference>
<dbReference type="GO" id="GO:0006887">
    <property type="term" value="P:exocytosis"/>
    <property type="evidence" value="ECO:0007669"/>
    <property type="project" value="InterPro"/>
</dbReference>
<protein>
    <submittedName>
        <fullName evidence="2">Exocyst complex component 3-like protein</fullName>
    </submittedName>
</protein>
<accession>A0A4Z2F3R6</accession>
<dbReference type="GO" id="GO:0000145">
    <property type="term" value="C:exocyst"/>
    <property type="evidence" value="ECO:0007669"/>
    <property type="project" value="InterPro"/>
</dbReference>
<dbReference type="Proteomes" id="UP000314294">
    <property type="component" value="Unassembled WGS sequence"/>
</dbReference>
<keyword evidence="3" id="KW-1185">Reference proteome</keyword>
<dbReference type="AlphaFoldDB" id="A0A4Z2F3R6"/>
<dbReference type="EMBL" id="SRLO01001723">
    <property type="protein sequence ID" value="TNN35698.1"/>
    <property type="molecule type" value="Genomic_DNA"/>
</dbReference>
<proteinExistence type="predicted"/>
<sequence>MFMLLLLEESLLVLEEAVSARFRSVSYLHTRGPGLAGHLAALQHGVMADLNTVRHLLEHCVPPHYELTGAYLRAGHRCLHAHLAQRFNVTLNISLVQSDETY</sequence>
<keyword evidence="1" id="KW-0732">Signal</keyword>
<feature type="signal peptide" evidence="1">
    <location>
        <begin position="1"/>
        <end position="20"/>
    </location>
</feature>
<evidence type="ECO:0000256" key="1">
    <source>
        <dbReference type="SAM" id="SignalP"/>
    </source>
</evidence>
<reference evidence="2 3" key="1">
    <citation type="submission" date="2019-03" db="EMBL/GenBank/DDBJ databases">
        <title>First draft genome of Liparis tanakae, snailfish: a comprehensive survey of snailfish specific genes.</title>
        <authorList>
            <person name="Kim W."/>
            <person name="Song I."/>
            <person name="Jeong J.-H."/>
            <person name="Kim D."/>
            <person name="Kim S."/>
            <person name="Ryu S."/>
            <person name="Song J.Y."/>
            <person name="Lee S.K."/>
        </authorList>
    </citation>
    <scope>NUCLEOTIDE SEQUENCE [LARGE SCALE GENOMIC DNA]</scope>
    <source>
        <tissue evidence="2">Muscle</tissue>
    </source>
</reference>
<comment type="caution">
    <text evidence="2">The sequence shown here is derived from an EMBL/GenBank/DDBJ whole genome shotgun (WGS) entry which is preliminary data.</text>
</comment>
<organism evidence="2 3">
    <name type="scientific">Liparis tanakae</name>
    <name type="common">Tanaka's snailfish</name>
    <dbReference type="NCBI Taxonomy" id="230148"/>
    <lineage>
        <taxon>Eukaryota</taxon>
        <taxon>Metazoa</taxon>
        <taxon>Chordata</taxon>
        <taxon>Craniata</taxon>
        <taxon>Vertebrata</taxon>
        <taxon>Euteleostomi</taxon>
        <taxon>Actinopterygii</taxon>
        <taxon>Neopterygii</taxon>
        <taxon>Teleostei</taxon>
        <taxon>Neoteleostei</taxon>
        <taxon>Acanthomorphata</taxon>
        <taxon>Eupercaria</taxon>
        <taxon>Perciformes</taxon>
        <taxon>Cottioidei</taxon>
        <taxon>Cottales</taxon>
        <taxon>Liparidae</taxon>
        <taxon>Liparis</taxon>
    </lineage>
</organism>
<feature type="chain" id="PRO_5021401496" evidence="1">
    <location>
        <begin position="21"/>
        <end position="102"/>
    </location>
</feature>
<name>A0A4Z2F3R6_9TELE</name>
<evidence type="ECO:0000313" key="2">
    <source>
        <dbReference type="EMBL" id="TNN35698.1"/>
    </source>
</evidence>
<dbReference type="InterPro" id="IPR010326">
    <property type="entry name" value="EXOC3/Sec6"/>
</dbReference>
<gene>
    <name evidence="2" type="primary">exoc3l1_0</name>
    <name evidence="2" type="ORF">EYF80_054136</name>
</gene>